<dbReference type="AlphaFoldDB" id="A0AAX4JY15"/>
<evidence type="ECO:0000256" key="1">
    <source>
        <dbReference type="SAM" id="MobiDB-lite"/>
    </source>
</evidence>
<feature type="region of interest" description="Disordered" evidence="1">
    <location>
        <begin position="1"/>
        <end position="35"/>
    </location>
</feature>
<evidence type="ECO:0000313" key="2">
    <source>
        <dbReference type="EMBL" id="WWC90242.1"/>
    </source>
</evidence>
<feature type="compositionally biased region" description="Basic residues" evidence="1">
    <location>
        <begin position="13"/>
        <end position="24"/>
    </location>
</feature>
<accession>A0AAX4JY15</accession>
<organism evidence="2 3">
    <name type="scientific">Kwoniella dendrophila CBS 6074</name>
    <dbReference type="NCBI Taxonomy" id="1295534"/>
    <lineage>
        <taxon>Eukaryota</taxon>
        <taxon>Fungi</taxon>
        <taxon>Dikarya</taxon>
        <taxon>Basidiomycota</taxon>
        <taxon>Agaricomycotina</taxon>
        <taxon>Tremellomycetes</taxon>
        <taxon>Tremellales</taxon>
        <taxon>Cryptococcaceae</taxon>
        <taxon>Kwoniella</taxon>
    </lineage>
</organism>
<dbReference type="EMBL" id="CP144103">
    <property type="protein sequence ID" value="WWC90242.1"/>
    <property type="molecule type" value="Genomic_DNA"/>
</dbReference>
<feature type="compositionally biased region" description="Polar residues" evidence="1">
    <location>
        <begin position="124"/>
        <end position="140"/>
    </location>
</feature>
<feature type="compositionally biased region" description="Basic and acidic residues" evidence="1">
    <location>
        <begin position="144"/>
        <end position="183"/>
    </location>
</feature>
<feature type="region of interest" description="Disordered" evidence="1">
    <location>
        <begin position="582"/>
        <end position="606"/>
    </location>
</feature>
<name>A0AAX4JY15_9TREE</name>
<dbReference type="GeneID" id="91095845"/>
<feature type="region of interest" description="Disordered" evidence="1">
    <location>
        <begin position="121"/>
        <end position="233"/>
    </location>
</feature>
<sequence length="631" mass="71626">MPSSSEFFNSIRQKSKRKASHQYQRHQPDSIKHSGTSYTLNNWVDIDYNGNGILLNINQNENNSARQRQHSTCSAVSTDTERMSQMSHTENAIYHPDENYTGSRVFRLNDENQENIQIEKRSGKYSTSTTANRLKRTSMQLLKMVDRKSSSSTRSRENREDQLKRSIRHPTLDNHETTCRDSIDYTVEEENLPGPSRSRFEISPPHTPPSPSLYTPYLASDAYPNDPSQRRIYDASSSSTNLTIKHFTPIPSSYPHLKLHDYHTPEGYHTFIGDSDSSGKKTTLKPIRSIVPHNTPNDSPLSGFGININRDDFYGGQPKMKRRMTFDELVNLPLPQPNDEPSRYIQPNKYVHSLASTTKLDSDIPIQYITTEKKSRENQRNLNMDFKQIKIEDSQEGQDQYFDAQPQKEDDHSSALEALWEYGSVSSSGSSNSLVAEARAAAIAGIKDHKDLEVELDLEIDLNDYPFPPGEISSLPTQESLIVDSDQPVISKTKDIRKPDKEHIPKPITISSPVKNHTVGVQRKVLPESNSITQQLPISSPLSDTFSLLDEEEEEEEPEIKSASIAYKIPLKFERPQAQIRSYSDNSKDINGNTNVKDVDDKKHKRSSLSIDSPFIELYKISNPNEIDNGE</sequence>
<reference evidence="2 3" key="1">
    <citation type="submission" date="2024-01" db="EMBL/GenBank/DDBJ databases">
        <title>Comparative genomics of Cryptococcus and Kwoniella reveals pathogenesis evolution and contrasting modes of karyotype evolution via chromosome fusion or intercentromeric recombination.</title>
        <authorList>
            <person name="Coelho M.A."/>
            <person name="David-Palma M."/>
            <person name="Shea T."/>
            <person name="Bowers K."/>
            <person name="McGinley-Smith S."/>
            <person name="Mohammad A.W."/>
            <person name="Gnirke A."/>
            <person name="Yurkov A.M."/>
            <person name="Nowrousian M."/>
            <person name="Sun S."/>
            <person name="Cuomo C.A."/>
            <person name="Heitman J."/>
        </authorList>
    </citation>
    <scope>NUCLEOTIDE SEQUENCE [LARGE SCALE GENOMIC DNA]</scope>
    <source>
        <strain evidence="2 3">CBS 6074</strain>
    </source>
</reference>
<feature type="compositionally biased region" description="Polar residues" evidence="1">
    <location>
        <begin position="1"/>
        <end position="12"/>
    </location>
</feature>
<proteinExistence type="predicted"/>
<protein>
    <submittedName>
        <fullName evidence="2">Uncharacterized protein</fullName>
    </submittedName>
</protein>
<feature type="compositionally biased region" description="Polar residues" evidence="1">
    <location>
        <begin position="582"/>
        <end position="596"/>
    </location>
</feature>
<evidence type="ECO:0000313" key="3">
    <source>
        <dbReference type="Proteomes" id="UP001355207"/>
    </source>
</evidence>
<keyword evidence="3" id="KW-1185">Reference proteome</keyword>
<dbReference type="Proteomes" id="UP001355207">
    <property type="component" value="Chromosome 6"/>
</dbReference>
<dbReference type="RefSeq" id="XP_066077005.1">
    <property type="nucleotide sequence ID" value="XM_066220908.1"/>
</dbReference>
<gene>
    <name evidence="2" type="ORF">L201_005175</name>
</gene>